<dbReference type="PROSITE" id="PS51257">
    <property type="entry name" value="PROKAR_LIPOPROTEIN"/>
    <property type="match status" value="1"/>
</dbReference>
<accession>A0A8T0WXC1</accession>
<comment type="caution">
    <text evidence="2">The sequence shown here is derived from an EMBL/GenBank/DDBJ whole genome shotgun (WGS) entry which is preliminary data.</text>
</comment>
<evidence type="ECO:0008006" key="4">
    <source>
        <dbReference type="Google" id="ProtNLM"/>
    </source>
</evidence>
<keyword evidence="1" id="KW-0732">Signal</keyword>
<organism evidence="2 3">
    <name type="scientific">Panicum virgatum</name>
    <name type="common">Blackwell switchgrass</name>
    <dbReference type="NCBI Taxonomy" id="38727"/>
    <lineage>
        <taxon>Eukaryota</taxon>
        <taxon>Viridiplantae</taxon>
        <taxon>Streptophyta</taxon>
        <taxon>Embryophyta</taxon>
        <taxon>Tracheophyta</taxon>
        <taxon>Spermatophyta</taxon>
        <taxon>Magnoliopsida</taxon>
        <taxon>Liliopsida</taxon>
        <taxon>Poales</taxon>
        <taxon>Poaceae</taxon>
        <taxon>PACMAD clade</taxon>
        <taxon>Panicoideae</taxon>
        <taxon>Panicodae</taxon>
        <taxon>Paniceae</taxon>
        <taxon>Panicinae</taxon>
        <taxon>Panicum</taxon>
        <taxon>Panicum sect. Hiantes</taxon>
    </lineage>
</organism>
<protein>
    <recommendedName>
        <fullName evidence="4">Wall-associated receptor kinase galacturonan-binding domain-containing protein</fullName>
    </recommendedName>
</protein>
<reference evidence="2" key="1">
    <citation type="submission" date="2020-05" db="EMBL/GenBank/DDBJ databases">
        <title>WGS assembly of Panicum virgatum.</title>
        <authorList>
            <person name="Lovell J.T."/>
            <person name="Jenkins J."/>
            <person name="Shu S."/>
            <person name="Juenger T.E."/>
            <person name="Schmutz J."/>
        </authorList>
    </citation>
    <scope>NUCLEOTIDE SEQUENCE</scope>
    <source>
        <strain evidence="2">AP13</strain>
    </source>
</reference>
<feature type="signal peptide" evidence="1">
    <location>
        <begin position="1"/>
        <end position="25"/>
    </location>
</feature>
<name>A0A8T0WXC1_PANVG</name>
<proteinExistence type="predicted"/>
<dbReference type="EMBL" id="CM029038">
    <property type="protein sequence ID" value="KAG2650987.1"/>
    <property type="molecule type" value="Genomic_DNA"/>
</dbReference>
<dbReference type="PANTHER" id="PTHR33491">
    <property type="entry name" value="OSJNBA0016N04.9 PROTEIN"/>
    <property type="match status" value="1"/>
</dbReference>
<evidence type="ECO:0000313" key="3">
    <source>
        <dbReference type="Proteomes" id="UP000823388"/>
    </source>
</evidence>
<sequence length="91" mass="9443">MRSDGVVCAMAFVLACLAAMPPASAASRDGGLLHIPSAASLAHCPSRCGGGQPFGIGSGCFRQGFELTCNHATEPPKIRYQQPQCILERPG</sequence>
<evidence type="ECO:0000256" key="1">
    <source>
        <dbReference type="SAM" id="SignalP"/>
    </source>
</evidence>
<dbReference type="Proteomes" id="UP000823388">
    <property type="component" value="Chromosome 1N"/>
</dbReference>
<feature type="chain" id="PRO_5035907889" description="Wall-associated receptor kinase galacturonan-binding domain-containing protein" evidence="1">
    <location>
        <begin position="26"/>
        <end position="91"/>
    </location>
</feature>
<dbReference type="AlphaFoldDB" id="A0A8T0WXC1"/>
<keyword evidence="3" id="KW-1185">Reference proteome</keyword>
<evidence type="ECO:0000313" key="2">
    <source>
        <dbReference type="EMBL" id="KAG2650987.1"/>
    </source>
</evidence>
<gene>
    <name evidence="2" type="ORF">PVAP13_1NG418795</name>
</gene>